<keyword evidence="10" id="KW-0157">Chromophore</keyword>
<dbReference type="SMART" id="SM00911">
    <property type="entry name" value="HWE_HK"/>
    <property type="match status" value="1"/>
</dbReference>
<gene>
    <name evidence="15" type="ORF">GCM10022281_13860</name>
</gene>
<keyword evidence="9" id="KW-0067">ATP-binding</keyword>
<dbReference type="Proteomes" id="UP001424459">
    <property type="component" value="Unassembled WGS sequence"/>
</dbReference>
<dbReference type="GO" id="GO:0016301">
    <property type="term" value="F:kinase activity"/>
    <property type="evidence" value="ECO:0007669"/>
    <property type="project" value="UniProtKB-KW"/>
</dbReference>
<dbReference type="InterPro" id="IPR035965">
    <property type="entry name" value="PAS-like_dom_sf"/>
</dbReference>
<feature type="modified residue" description="4-aspartylphosphate" evidence="12">
    <location>
        <position position="795"/>
    </location>
</feature>
<dbReference type="SUPFAM" id="SSF52172">
    <property type="entry name" value="CheY-like"/>
    <property type="match status" value="1"/>
</dbReference>
<keyword evidence="16" id="KW-1185">Reference proteome</keyword>
<keyword evidence="6" id="KW-0808">Transferase</keyword>
<dbReference type="Pfam" id="PF07536">
    <property type="entry name" value="HWE_HK"/>
    <property type="match status" value="1"/>
</dbReference>
<keyword evidence="7" id="KW-0547">Nucleotide-binding</keyword>
<dbReference type="Pfam" id="PF08446">
    <property type="entry name" value="PAS_2"/>
    <property type="match status" value="1"/>
</dbReference>
<dbReference type="SUPFAM" id="SSF55785">
    <property type="entry name" value="PYP-like sensor domain (PAS domain)"/>
    <property type="match status" value="1"/>
</dbReference>
<evidence type="ECO:0000256" key="11">
    <source>
        <dbReference type="ARBA" id="ARBA00023170"/>
    </source>
</evidence>
<dbReference type="SMART" id="SM00065">
    <property type="entry name" value="GAF"/>
    <property type="match status" value="1"/>
</dbReference>
<keyword evidence="8 15" id="KW-0418">Kinase</keyword>
<dbReference type="Pfam" id="PF01590">
    <property type="entry name" value="GAF"/>
    <property type="match status" value="1"/>
</dbReference>
<dbReference type="Gene3D" id="3.30.450.270">
    <property type="match status" value="1"/>
</dbReference>
<evidence type="ECO:0000256" key="4">
    <source>
        <dbReference type="ARBA" id="ARBA00022553"/>
    </source>
</evidence>
<dbReference type="InterPro" id="IPR001294">
    <property type="entry name" value="Phytochrome"/>
</dbReference>
<sequence length="857" mass="93379">MDNGSEPNGSGALSIDAAALCALEQIQFLGEIQPHGFLIELASDWLVRRASANVVDYFGESSEAMVGRSAADLLGRRCLHDIRSELQVSQGASPHVLSGVAIDSCAHKLDLSVHIIGDSVVIEGEPAAPRDDRLQLNIQAMLAQVRELDTIETLANLAVRHVRALTGFDRVMFYRFHADESGEVIAEVRRRDLEPFLGLRYPATDIPAQARALYLRNPIRQIADVHAVNSPVLPRLGAMGERLDLSMSTLRAVSPTHIQYLKNMGVTASMSLSIVVEGRLWGLLSCHHTSPRSLPMPVQQSLAFYANILSITLETVVRGRVVERQRAARDRHTRMLSQVSTQNGSIDDLFGLLTELGAELGATGIATYVDGRLRLGGDTPSETETLDLMRFLNGAAASQVYHTNALSRVHPPAADYEANVAGVLAIPVSRRPRDYVAFFRPELVSTVRWGGEPTKSVRQAEDGTLRLSPRDSFAEWAEIVRGQSAHWSDIDLELAESLRISLLEIMLQLTDQAEKRRKVSNDQQDLLIAELNHRVRNILNLIVGLVRQCADGATDVADFAHDVNSRVHALSRAHDQLTSSGWGARSLTNMIRVEAGAYLGPNADRVTVIGEDAAIQPDAFATVALVMHELITNAAKYGAFKDGSGKVAIRLERLADGRLAIQWKEQGGAPVVAPTRRGFGSTIIERAIPHELGGEAAIHFDSDGLRADFVLPAHLVTVSETSLKSNMPAPRQRKAKVPLDRITGAVLLVEDNLLIALEAEAMLQSLGASDVQVASSVASALDFLDVQKPDFAVLDYNLGREQSAPVAEALDKMGVPFVFATGYGDTSMIDERFRQRPILTKPYSAANVIAAYREIMD</sequence>
<evidence type="ECO:0000256" key="5">
    <source>
        <dbReference type="ARBA" id="ARBA00022606"/>
    </source>
</evidence>
<dbReference type="SUPFAM" id="SSF55781">
    <property type="entry name" value="GAF domain-like"/>
    <property type="match status" value="2"/>
</dbReference>
<dbReference type="PROSITE" id="PS50110">
    <property type="entry name" value="RESPONSE_REGULATORY"/>
    <property type="match status" value="1"/>
</dbReference>
<evidence type="ECO:0000256" key="2">
    <source>
        <dbReference type="ARBA" id="ARBA00012438"/>
    </source>
</evidence>
<feature type="domain" description="Response regulatory" evidence="14">
    <location>
        <begin position="745"/>
        <end position="856"/>
    </location>
</feature>
<dbReference type="InterPro" id="IPR043150">
    <property type="entry name" value="Phytochrome_PHY_sf"/>
</dbReference>
<evidence type="ECO:0000256" key="7">
    <source>
        <dbReference type="ARBA" id="ARBA00022741"/>
    </source>
</evidence>
<dbReference type="Gene3D" id="3.30.565.10">
    <property type="entry name" value="Histidine kinase-like ATPase, C-terminal domain"/>
    <property type="match status" value="1"/>
</dbReference>
<proteinExistence type="predicted"/>
<dbReference type="PRINTS" id="PR01033">
    <property type="entry name" value="PHYTOCHROME"/>
</dbReference>
<dbReference type="PANTHER" id="PTHR41523:SF8">
    <property type="entry name" value="ETHYLENE RESPONSE SENSOR PROTEIN"/>
    <property type="match status" value="1"/>
</dbReference>
<dbReference type="InterPro" id="IPR036890">
    <property type="entry name" value="HATPase_C_sf"/>
</dbReference>
<evidence type="ECO:0000313" key="15">
    <source>
        <dbReference type="EMBL" id="GAA4034884.1"/>
    </source>
</evidence>
<evidence type="ECO:0000256" key="10">
    <source>
        <dbReference type="ARBA" id="ARBA00022991"/>
    </source>
</evidence>
<dbReference type="InterPro" id="IPR029016">
    <property type="entry name" value="GAF-like_dom_sf"/>
</dbReference>
<evidence type="ECO:0000256" key="3">
    <source>
        <dbReference type="ARBA" id="ARBA00022543"/>
    </source>
</evidence>
<evidence type="ECO:0000256" key="6">
    <source>
        <dbReference type="ARBA" id="ARBA00022679"/>
    </source>
</evidence>
<dbReference type="InterPro" id="IPR016132">
    <property type="entry name" value="Phyto_chromo_attachment"/>
</dbReference>
<name>A0ABP7U2K7_9SPHN</name>
<dbReference type="Gene3D" id="3.30.450.40">
    <property type="match status" value="1"/>
</dbReference>
<keyword evidence="11" id="KW-0675">Receptor</keyword>
<dbReference type="InterPro" id="IPR013654">
    <property type="entry name" value="PAS_2"/>
</dbReference>
<dbReference type="Pfam" id="PF00360">
    <property type="entry name" value="PHY"/>
    <property type="match status" value="1"/>
</dbReference>
<evidence type="ECO:0000313" key="16">
    <source>
        <dbReference type="Proteomes" id="UP001424459"/>
    </source>
</evidence>
<dbReference type="EMBL" id="BAABBR010000001">
    <property type="protein sequence ID" value="GAA4034884.1"/>
    <property type="molecule type" value="Genomic_DNA"/>
</dbReference>
<dbReference type="EC" id="2.7.13.3" evidence="2"/>
<dbReference type="InterPro" id="IPR003018">
    <property type="entry name" value="GAF"/>
</dbReference>
<feature type="domain" description="Phytochrome chromophore attachment site" evidence="13">
    <location>
        <begin position="150"/>
        <end position="307"/>
    </location>
</feature>
<comment type="caution">
    <text evidence="15">The sequence shown here is derived from an EMBL/GenBank/DDBJ whole genome shotgun (WGS) entry which is preliminary data.</text>
</comment>
<evidence type="ECO:0000259" key="13">
    <source>
        <dbReference type="PROSITE" id="PS50046"/>
    </source>
</evidence>
<dbReference type="PROSITE" id="PS50046">
    <property type="entry name" value="PHYTOCHROME_2"/>
    <property type="match status" value="1"/>
</dbReference>
<dbReference type="InterPro" id="IPR011102">
    <property type="entry name" value="Sig_transdc_His_kinase_HWE"/>
</dbReference>
<evidence type="ECO:0000256" key="1">
    <source>
        <dbReference type="ARBA" id="ARBA00000085"/>
    </source>
</evidence>
<dbReference type="PANTHER" id="PTHR41523">
    <property type="entry name" value="TWO-COMPONENT SYSTEM SENSOR PROTEIN"/>
    <property type="match status" value="1"/>
</dbReference>
<evidence type="ECO:0000256" key="9">
    <source>
        <dbReference type="ARBA" id="ARBA00022840"/>
    </source>
</evidence>
<reference evidence="16" key="1">
    <citation type="journal article" date="2019" name="Int. J. Syst. Evol. Microbiol.">
        <title>The Global Catalogue of Microorganisms (GCM) 10K type strain sequencing project: providing services to taxonomists for standard genome sequencing and annotation.</title>
        <authorList>
            <consortium name="The Broad Institute Genomics Platform"/>
            <consortium name="The Broad Institute Genome Sequencing Center for Infectious Disease"/>
            <person name="Wu L."/>
            <person name="Ma J."/>
        </authorList>
    </citation>
    <scope>NUCLEOTIDE SEQUENCE [LARGE SCALE GENOMIC DNA]</scope>
    <source>
        <strain evidence="16">JCM 17564</strain>
    </source>
</reference>
<evidence type="ECO:0000256" key="8">
    <source>
        <dbReference type="ARBA" id="ARBA00022777"/>
    </source>
</evidence>
<dbReference type="InterPro" id="IPR001789">
    <property type="entry name" value="Sig_transdc_resp-reg_receiver"/>
</dbReference>
<protein>
    <recommendedName>
        <fullName evidence="2">histidine kinase</fullName>
        <ecNumber evidence="2">2.7.13.3</ecNumber>
    </recommendedName>
</protein>
<dbReference type="Gene3D" id="3.30.450.20">
    <property type="entry name" value="PAS domain"/>
    <property type="match status" value="1"/>
</dbReference>
<dbReference type="Gene3D" id="3.40.50.2300">
    <property type="match status" value="1"/>
</dbReference>
<comment type="catalytic activity">
    <reaction evidence="1">
        <text>ATP + protein L-histidine = ADP + protein N-phospho-L-histidine.</text>
        <dbReference type="EC" id="2.7.13.3"/>
    </reaction>
</comment>
<evidence type="ECO:0000256" key="12">
    <source>
        <dbReference type="PROSITE-ProRule" id="PRU00169"/>
    </source>
</evidence>
<dbReference type="InterPro" id="IPR011006">
    <property type="entry name" value="CheY-like_superfamily"/>
</dbReference>
<keyword evidence="5" id="KW-0716">Sensory transduction</keyword>
<dbReference type="Pfam" id="PF00072">
    <property type="entry name" value="Response_reg"/>
    <property type="match status" value="1"/>
</dbReference>
<dbReference type="InterPro" id="IPR013515">
    <property type="entry name" value="Phytochrome_cen-reg"/>
</dbReference>
<organism evidence="15 16">
    <name type="scientific">Sphingomonas rosea</name>
    <dbReference type="NCBI Taxonomy" id="335605"/>
    <lineage>
        <taxon>Bacteria</taxon>
        <taxon>Pseudomonadati</taxon>
        <taxon>Pseudomonadota</taxon>
        <taxon>Alphaproteobacteria</taxon>
        <taxon>Sphingomonadales</taxon>
        <taxon>Sphingomonadaceae</taxon>
        <taxon>Sphingomonas</taxon>
    </lineage>
</organism>
<accession>A0ABP7U2K7</accession>
<keyword evidence="3" id="KW-0600">Photoreceptor protein</keyword>
<keyword evidence="4 12" id="KW-0597">Phosphoprotein</keyword>
<evidence type="ECO:0000259" key="14">
    <source>
        <dbReference type="PROSITE" id="PS50110"/>
    </source>
</evidence>
<dbReference type="SMART" id="SM00448">
    <property type="entry name" value="REC"/>
    <property type="match status" value="1"/>
</dbReference>